<feature type="non-terminal residue" evidence="2">
    <location>
        <position position="1"/>
    </location>
</feature>
<reference evidence="2 3" key="1">
    <citation type="journal article" date="2018" name="Front. Plant Sci.">
        <title>Red Clover (Trifolium pratense) and Zigzag Clover (T. medium) - A Picture of Genomic Similarities and Differences.</title>
        <authorList>
            <person name="Dluhosova J."/>
            <person name="Istvanek J."/>
            <person name="Nedelnik J."/>
            <person name="Repkova J."/>
        </authorList>
    </citation>
    <scope>NUCLEOTIDE SEQUENCE [LARGE SCALE GENOMIC DNA]</scope>
    <source>
        <strain evidence="3">cv. 10/8</strain>
        <tissue evidence="2">Leaf</tissue>
    </source>
</reference>
<keyword evidence="1" id="KW-1133">Transmembrane helix</keyword>
<keyword evidence="1" id="KW-0472">Membrane</keyword>
<proteinExistence type="predicted"/>
<evidence type="ECO:0000313" key="3">
    <source>
        <dbReference type="Proteomes" id="UP000265520"/>
    </source>
</evidence>
<sequence>KDTLSLFFIPSRISKTFKFHLSSPVVAPLKFHYMSSSFAACCSVQSLLVAPFKFNYLPSSFAACCSVATLLFVALSSLRHLWFCHAAAGTIMLMLFNLSISRSSNWECKST</sequence>
<organism evidence="2 3">
    <name type="scientific">Trifolium medium</name>
    <dbReference type="NCBI Taxonomy" id="97028"/>
    <lineage>
        <taxon>Eukaryota</taxon>
        <taxon>Viridiplantae</taxon>
        <taxon>Streptophyta</taxon>
        <taxon>Embryophyta</taxon>
        <taxon>Tracheophyta</taxon>
        <taxon>Spermatophyta</taxon>
        <taxon>Magnoliopsida</taxon>
        <taxon>eudicotyledons</taxon>
        <taxon>Gunneridae</taxon>
        <taxon>Pentapetalae</taxon>
        <taxon>rosids</taxon>
        <taxon>fabids</taxon>
        <taxon>Fabales</taxon>
        <taxon>Fabaceae</taxon>
        <taxon>Papilionoideae</taxon>
        <taxon>50 kb inversion clade</taxon>
        <taxon>NPAAA clade</taxon>
        <taxon>Hologalegina</taxon>
        <taxon>IRL clade</taxon>
        <taxon>Trifolieae</taxon>
        <taxon>Trifolium</taxon>
    </lineage>
</organism>
<dbReference type="Proteomes" id="UP000265520">
    <property type="component" value="Unassembled WGS sequence"/>
</dbReference>
<dbReference type="AlphaFoldDB" id="A0A392PQF6"/>
<evidence type="ECO:0000313" key="2">
    <source>
        <dbReference type="EMBL" id="MCI14074.1"/>
    </source>
</evidence>
<keyword evidence="1" id="KW-0812">Transmembrane</keyword>
<feature type="transmembrane region" description="Helical" evidence="1">
    <location>
        <begin position="80"/>
        <end position="100"/>
    </location>
</feature>
<protein>
    <submittedName>
        <fullName evidence="2">Uncharacterized protein</fullName>
    </submittedName>
</protein>
<keyword evidence="3" id="KW-1185">Reference proteome</keyword>
<dbReference type="EMBL" id="LXQA010090850">
    <property type="protein sequence ID" value="MCI14074.1"/>
    <property type="molecule type" value="Genomic_DNA"/>
</dbReference>
<name>A0A392PQF6_9FABA</name>
<accession>A0A392PQF6</accession>
<feature type="transmembrane region" description="Helical" evidence="1">
    <location>
        <begin position="56"/>
        <end position="74"/>
    </location>
</feature>
<evidence type="ECO:0000256" key="1">
    <source>
        <dbReference type="SAM" id="Phobius"/>
    </source>
</evidence>
<comment type="caution">
    <text evidence="2">The sequence shown here is derived from an EMBL/GenBank/DDBJ whole genome shotgun (WGS) entry which is preliminary data.</text>
</comment>